<evidence type="ECO:0000313" key="2">
    <source>
        <dbReference type="Proteomes" id="UP001066276"/>
    </source>
</evidence>
<reference evidence="1" key="1">
    <citation type="journal article" date="2022" name="bioRxiv">
        <title>Sequencing and chromosome-scale assembly of the giantPleurodeles waltlgenome.</title>
        <authorList>
            <person name="Brown T."/>
            <person name="Elewa A."/>
            <person name="Iarovenko S."/>
            <person name="Subramanian E."/>
            <person name="Araus A.J."/>
            <person name="Petzold A."/>
            <person name="Susuki M."/>
            <person name="Suzuki K.-i.T."/>
            <person name="Hayashi T."/>
            <person name="Toyoda A."/>
            <person name="Oliveira C."/>
            <person name="Osipova E."/>
            <person name="Leigh N.D."/>
            <person name="Simon A."/>
            <person name="Yun M.H."/>
        </authorList>
    </citation>
    <scope>NUCLEOTIDE SEQUENCE</scope>
    <source>
        <strain evidence="1">20211129_DDA</strain>
        <tissue evidence="1">Liver</tissue>
    </source>
</reference>
<sequence>RGSCCLKSQRPRCGSALFETFKSRICFCPKEFFPVKRQVQRSCLYIRGEA</sequence>
<feature type="non-terminal residue" evidence="1">
    <location>
        <position position="50"/>
    </location>
</feature>
<dbReference type="Proteomes" id="UP001066276">
    <property type="component" value="Chromosome 7"/>
</dbReference>
<proteinExistence type="predicted"/>
<protein>
    <submittedName>
        <fullName evidence="1">Uncharacterized protein</fullName>
    </submittedName>
</protein>
<name>A0AAV7PGK3_PLEWA</name>
<keyword evidence="2" id="KW-1185">Reference proteome</keyword>
<gene>
    <name evidence="1" type="ORF">NDU88_004402</name>
</gene>
<comment type="caution">
    <text evidence="1">The sequence shown here is derived from an EMBL/GenBank/DDBJ whole genome shotgun (WGS) entry which is preliminary data.</text>
</comment>
<dbReference type="AlphaFoldDB" id="A0AAV7PGK3"/>
<organism evidence="1 2">
    <name type="scientific">Pleurodeles waltl</name>
    <name type="common">Iberian ribbed newt</name>
    <dbReference type="NCBI Taxonomy" id="8319"/>
    <lineage>
        <taxon>Eukaryota</taxon>
        <taxon>Metazoa</taxon>
        <taxon>Chordata</taxon>
        <taxon>Craniata</taxon>
        <taxon>Vertebrata</taxon>
        <taxon>Euteleostomi</taxon>
        <taxon>Amphibia</taxon>
        <taxon>Batrachia</taxon>
        <taxon>Caudata</taxon>
        <taxon>Salamandroidea</taxon>
        <taxon>Salamandridae</taxon>
        <taxon>Pleurodelinae</taxon>
        <taxon>Pleurodeles</taxon>
    </lineage>
</organism>
<accession>A0AAV7PGK3</accession>
<evidence type="ECO:0000313" key="1">
    <source>
        <dbReference type="EMBL" id="KAJ1125989.1"/>
    </source>
</evidence>
<feature type="non-terminal residue" evidence="1">
    <location>
        <position position="1"/>
    </location>
</feature>
<dbReference type="EMBL" id="JANPWB010000011">
    <property type="protein sequence ID" value="KAJ1125989.1"/>
    <property type="molecule type" value="Genomic_DNA"/>
</dbReference>